<organism evidence="1 2">
    <name type="scientific">Cohaesibacter gelatinilyticus</name>
    <dbReference type="NCBI Taxonomy" id="372072"/>
    <lineage>
        <taxon>Bacteria</taxon>
        <taxon>Pseudomonadati</taxon>
        <taxon>Pseudomonadota</taxon>
        <taxon>Alphaproteobacteria</taxon>
        <taxon>Hyphomicrobiales</taxon>
        <taxon>Cohaesibacteraceae</taxon>
    </lineage>
</organism>
<keyword evidence="2" id="KW-1185">Reference proteome</keyword>
<gene>
    <name evidence="1" type="ORF">SAMN06265368_2359</name>
</gene>
<proteinExistence type="predicted"/>
<dbReference type="SUPFAM" id="SSF53649">
    <property type="entry name" value="Alkaline phosphatase-like"/>
    <property type="match status" value="1"/>
</dbReference>
<evidence type="ECO:0000313" key="2">
    <source>
        <dbReference type="Proteomes" id="UP000219439"/>
    </source>
</evidence>
<dbReference type="Gene3D" id="3.40.720.10">
    <property type="entry name" value="Alkaline Phosphatase, subunit A"/>
    <property type="match status" value="1"/>
</dbReference>
<dbReference type="Proteomes" id="UP000219439">
    <property type="component" value="Unassembled WGS sequence"/>
</dbReference>
<accession>A0A285PCV1</accession>
<dbReference type="AlphaFoldDB" id="A0A285PCV1"/>
<protein>
    <submittedName>
        <fullName evidence="1">Type I phosphodiesterase / nucleotide pyrophosphatase</fullName>
    </submittedName>
</protein>
<dbReference type="OrthoDB" id="8580666at2"/>
<dbReference type="EMBL" id="OBEL01000002">
    <property type="protein sequence ID" value="SNZ19278.1"/>
    <property type="molecule type" value="Genomic_DNA"/>
</dbReference>
<name>A0A285PCV1_9HYPH</name>
<reference evidence="1 2" key="1">
    <citation type="submission" date="2017-09" db="EMBL/GenBank/DDBJ databases">
        <authorList>
            <person name="Ehlers B."/>
            <person name="Leendertz F.H."/>
        </authorList>
    </citation>
    <scope>NUCLEOTIDE SEQUENCE [LARGE SCALE GENOMIC DNA]</scope>
    <source>
        <strain evidence="1 2">DSM 18289</strain>
    </source>
</reference>
<evidence type="ECO:0000313" key="1">
    <source>
        <dbReference type="EMBL" id="SNZ19278.1"/>
    </source>
</evidence>
<dbReference type="RefSeq" id="WP_097153637.1">
    <property type="nucleotide sequence ID" value="NZ_OBEL01000002.1"/>
</dbReference>
<sequence>MSKVCLIVIDGLRDDTARVACKYLMAAVAKGDARLWTMEACLPTISAPLYETIHTGLTPTEHGLLDNEGLRPSTSPSVFSEVKAAGGLSGVVGHSYFHSLFGGSEFDPFTHIEINDPKAPIAYGRYYSMDGYDADNSVQPAEIDLCAQAWMIADRHAPDYLLLHSSSCDTLGHAHNRSWGGLCASGTKGGCGAGKADPASDRAGLSGAGYR</sequence>
<dbReference type="InterPro" id="IPR002591">
    <property type="entry name" value="Phosphodiest/P_Trfase"/>
</dbReference>
<dbReference type="InterPro" id="IPR017850">
    <property type="entry name" value="Alkaline_phosphatase_core_sf"/>
</dbReference>
<dbReference type="Pfam" id="PF01663">
    <property type="entry name" value="Phosphodiest"/>
    <property type="match status" value="1"/>
</dbReference>